<sequence length="185" mass="22235">MGLKRHSSQKNRYSHSSMYKQKHVNIVTFIRSMKTHEHEFKSQIAQTYDQVQKLDAKYKMIQRKTIPILKKLDDPAFELSQRKKTKEQHARPPESENYVKMDRKKLYNYERELKLYQQRQNHSELEDTLWSIPFSAERYTPFSTNAEKQYRHRSYPSAWKPSKRRANSMLTTTVPRVATIRTAPK</sequence>
<dbReference type="AlphaFoldDB" id="A0A1J4KKX5"/>
<dbReference type="EMBL" id="MLAK01000614">
    <property type="protein sequence ID" value="OHT10350.1"/>
    <property type="molecule type" value="Genomic_DNA"/>
</dbReference>
<name>A0A1J4KKX5_9EUKA</name>
<proteinExistence type="predicted"/>
<dbReference type="GeneID" id="94836072"/>
<evidence type="ECO:0000313" key="1">
    <source>
        <dbReference type="EMBL" id="OHT10350.1"/>
    </source>
</evidence>
<dbReference type="Proteomes" id="UP000179807">
    <property type="component" value="Unassembled WGS sequence"/>
</dbReference>
<comment type="caution">
    <text evidence="1">The sequence shown here is derived from an EMBL/GenBank/DDBJ whole genome shotgun (WGS) entry which is preliminary data.</text>
</comment>
<keyword evidence="2" id="KW-1185">Reference proteome</keyword>
<accession>A0A1J4KKX5</accession>
<dbReference type="VEuPathDB" id="TrichDB:TRFO_20388"/>
<gene>
    <name evidence="1" type="ORF">TRFO_20388</name>
</gene>
<protein>
    <submittedName>
        <fullName evidence="1">Uncharacterized protein</fullName>
    </submittedName>
</protein>
<evidence type="ECO:0000313" key="2">
    <source>
        <dbReference type="Proteomes" id="UP000179807"/>
    </source>
</evidence>
<reference evidence="1" key="1">
    <citation type="submission" date="2016-10" db="EMBL/GenBank/DDBJ databases">
        <authorList>
            <person name="Benchimol M."/>
            <person name="Almeida L.G."/>
            <person name="Vasconcelos A.T."/>
            <person name="Perreira-Neves A."/>
            <person name="Rosa I.A."/>
            <person name="Tasca T."/>
            <person name="Bogo M.R."/>
            <person name="de Souza W."/>
        </authorList>
    </citation>
    <scope>NUCLEOTIDE SEQUENCE [LARGE SCALE GENOMIC DNA]</scope>
    <source>
        <strain evidence="1">K</strain>
    </source>
</reference>
<dbReference type="RefSeq" id="XP_068363486.1">
    <property type="nucleotide sequence ID" value="XM_068501368.1"/>
</dbReference>
<organism evidence="1 2">
    <name type="scientific">Tritrichomonas foetus</name>
    <dbReference type="NCBI Taxonomy" id="1144522"/>
    <lineage>
        <taxon>Eukaryota</taxon>
        <taxon>Metamonada</taxon>
        <taxon>Parabasalia</taxon>
        <taxon>Tritrichomonadida</taxon>
        <taxon>Tritrichomonadidae</taxon>
        <taxon>Tritrichomonas</taxon>
    </lineage>
</organism>